<reference evidence="3 4" key="1">
    <citation type="submission" date="2016-10" db="EMBL/GenBank/DDBJ databases">
        <authorList>
            <person name="de Groot N.N."/>
        </authorList>
    </citation>
    <scope>NUCLEOTIDE SEQUENCE [LARGE SCALE GENOMIC DNA]</scope>
    <source>
        <strain evidence="3 4">DSM 29439</strain>
    </source>
</reference>
<dbReference type="Gene3D" id="3.40.33.10">
    <property type="entry name" value="CAP"/>
    <property type="match status" value="1"/>
</dbReference>
<evidence type="ECO:0000313" key="3">
    <source>
        <dbReference type="EMBL" id="SEV89033.1"/>
    </source>
</evidence>
<dbReference type="PANTHER" id="PTHR31157:SF1">
    <property type="entry name" value="SCP DOMAIN-CONTAINING PROTEIN"/>
    <property type="match status" value="1"/>
</dbReference>
<keyword evidence="1" id="KW-0732">Signal</keyword>
<proteinExistence type="predicted"/>
<evidence type="ECO:0000256" key="1">
    <source>
        <dbReference type="SAM" id="SignalP"/>
    </source>
</evidence>
<feature type="domain" description="SCP" evidence="2">
    <location>
        <begin position="56"/>
        <end position="205"/>
    </location>
</feature>
<dbReference type="SUPFAM" id="SSF55797">
    <property type="entry name" value="PR-1-like"/>
    <property type="match status" value="1"/>
</dbReference>
<dbReference type="OrthoDB" id="419320at2"/>
<organism evidence="3 4">
    <name type="scientific">Aliiroseovarius sediminilitoris</name>
    <dbReference type="NCBI Taxonomy" id="1173584"/>
    <lineage>
        <taxon>Bacteria</taxon>
        <taxon>Pseudomonadati</taxon>
        <taxon>Pseudomonadota</taxon>
        <taxon>Alphaproteobacteria</taxon>
        <taxon>Rhodobacterales</taxon>
        <taxon>Paracoccaceae</taxon>
        <taxon>Aliiroseovarius</taxon>
    </lineage>
</organism>
<dbReference type="EMBL" id="FOJB01000001">
    <property type="protein sequence ID" value="SEV89033.1"/>
    <property type="molecule type" value="Genomic_DNA"/>
</dbReference>
<sequence>MFGNTLRTLGVAALLSFAALPDAAAAACTVAKVSGAEKPIPNKGLNQGLLDKAVVARVNAERCRRGLPAVTTTSGLRKQAARHSQWMARSQKLSHKASGSFNRTLTDRLRASGVRFRTGAENIGWVHLYGIDGNKFMIRSSQQCFFTTKSGRRIGRHSYNSLASLIVRKWMDSPGHRKNILGRKLRYSGVGAGVQPSAKYCGSVFLTHIFAG</sequence>
<dbReference type="Proteomes" id="UP000199650">
    <property type="component" value="Unassembled WGS sequence"/>
</dbReference>
<name>A0A1I0MKU3_9RHOB</name>
<feature type="chain" id="PRO_5011789745" evidence="1">
    <location>
        <begin position="27"/>
        <end position="212"/>
    </location>
</feature>
<dbReference type="STRING" id="1173584.SAMN05444851_0127"/>
<dbReference type="InterPro" id="IPR035940">
    <property type="entry name" value="CAP_sf"/>
</dbReference>
<protein>
    <submittedName>
        <fullName evidence="3">Uncharacterized conserved protein YkwD, contains CAP (CSP/antigen 5/PR1) domain</fullName>
    </submittedName>
</protein>
<dbReference type="InterPro" id="IPR014044">
    <property type="entry name" value="CAP_dom"/>
</dbReference>
<feature type="signal peptide" evidence="1">
    <location>
        <begin position="1"/>
        <end position="26"/>
    </location>
</feature>
<dbReference type="RefSeq" id="WP_091427382.1">
    <property type="nucleotide sequence ID" value="NZ_FOJB01000001.1"/>
</dbReference>
<keyword evidence="4" id="KW-1185">Reference proteome</keyword>
<dbReference type="Pfam" id="PF00188">
    <property type="entry name" value="CAP"/>
    <property type="match status" value="1"/>
</dbReference>
<dbReference type="AlphaFoldDB" id="A0A1I0MKU3"/>
<gene>
    <name evidence="3" type="ORF">SAMN05444851_0127</name>
</gene>
<dbReference type="CDD" id="cd05379">
    <property type="entry name" value="CAP_bacterial"/>
    <property type="match status" value="1"/>
</dbReference>
<dbReference type="PANTHER" id="PTHR31157">
    <property type="entry name" value="SCP DOMAIN-CONTAINING PROTEIN"/>
    <property type="match status" value="1"/>
</dbReference>
<evidence type="ECO:0000313" key="4">
    <source>
        <dbReference type="Proteomes" id="UP000199650"/>
    </source>
</evidence>
<accession>A0A1I0MKU3</accession>
<evidence type="ECO:0000259" key="2">
    <source>
        <dbReference type="Pfam" id="PF00188"/>
    </source>
</evidence>